<gene>
    <name evidence="2" type="ORF">ASPCAL09323</name>
</gene>
<evidence type="ECO:0000256" key="1">
    <source>
        <dbReference type="SAM" id="MobiDB-lite"/>
    </source>
</evidence>
<dbReference type="Proteomes" id="UP000054771">
    <property type="component" value="Unassembled WGS sequence"/>
</dbReference>
<dbReference type="EMBL" id="CDMC01000007">
    <property type="protein sequence ID" value="CEN62691.1"/>
    <property type="molecule type" value="Genomic_DNA"/>
</dbReference>
<feature type="region of interest" description="Disordered" evidence="1">
    <location>
        <begin position="1"/>
        <end position="66"/>
    </location>
</feature>
<organism evidence="2 3">
    <name type="scientific">Aspergillus calidoustus</name>
    <dbReference type="NCBI Taxonomy" id="454130"/>
    <lineage>
        <taxon>Eukaryota</taxon>
        <taxon>Fungi</taxon>
        <taxon>Dikarya</taxon>
        <taxon>Ascomycota</taxon>
        <taxon>Pezizomycotina</taxon>
        <taxon>Eurotiomycetes</taxon>
        <taxon>Eurotiomycetidae</taxon>
        <taxon>Eurotiales</taxon>
        <taxon>Aspergillaceae</taxon>
        <taxon>Aspergillus</taxon>
        <taxon>Aspergillus subgen. Nidulantes</taxon>
    </lineage>
</organism>
<evidence type="ECO:0000313" key="2">
    <source>
        <dbReference type="EMBL" id="CEN62691.1"/>
    </source>
</evidence>
<keyword evidence="3" id="KW-1185">Reference proteome</keyword>
<reference evidence="3" key="1">
    <citation type="journal article" date="2016" name="Genome Announc.">
        <title>Draft genome sequences of fungus Aspergillus calidoustus.</title>
        <authorList>
            <person name="Horn F."/>
            <person name="Linde J."/>
            <person name="Mattern D.J."/>
            <person name="Walther G."/>
            <person name="Guthke R."/>
            <person name="Scherlach K."/>
            <person name="Martin K."/>
            <person name="Brakhage A.A."/>
            <person name="Petzke L."/>
            <person name="Valiante V."/>
        </authorList>
    </citation>
    <scope>NUCLEOTIDE SEQUENCE [LARGE SCALE GENOMIC DNA]</scope>
    <source>
        <strain evidence="3">SF006504</strain>
    </source>
</reference>
<dbReference type="AlphaFoldDB" id="A0A0U5GYQ3"/>
<feature type="compositionally biased region" description="Low complexity" evidence="1">
    <location>
        <begin position="43"/>
        <end position="53"/>
    </location>
</feature>
<evidence type="ECO:0000313" key="3">
    <source>
        <dbReference type="Proteomes" id="UP000054771"/>
    </source>
</evidence>
<sequence>MPTKRTRAGPVTPFTRANNKQGEPIPIPEPRVEEEEEVSDEASTTTPTTTSSSNIDPHIERFRTSAPHPPVPCFQCAMNIFTLKPPNGEISGLHHCISTPKGCEKCKKHNLGCSPLPPAAHREALKISRMPPI</sequence>
<name>A0A0U5GYQ3_ASPCI</name>
<protein>
    <submittedName>
        <fullName evidence="2">Uncharacterized protein</fullName>
    </submittedName>
</protein>
<accession>A0A0U5GYQ3</accession>
<proteinExistence type="predicted"/>